<keyword evidence="3 9" id="KW-0500">Molybdenum</keyword>
<protein>
    <submittedName>
        <fullName evidence="12">Molybdenum ABC transporter ATP-binding protein</fullName>
    </submittedName>
</protein>
<dbReference type="PROSITE" id="PS00211">
    <property type="entry name" value="ABC_TRANSPORTER_1"/>
    <property type="match status" value="1"/>
</dbReference>
<dbReference type="PROSITE" id="PS50893">
    <property type="entry name" value="ABC_TRANSPORTER_2"/>
    <property type="match status" value="1"/>
</dbReference>
<dbReference type="PATRIC" id="fig|1641875.4.peg.4336"/>
<proteinExistence type="predicted"/>
<dbReference type="OrthoDB" id="9802264at2"/>
<evidence type="ECO:0000313" key="13">
    <source>
        <dbReference type="Proteomes" id="UP000051295"/>
    </source>
</evidence>
<evidence type="ECO:0000259" key="10">
    <source>
        <dbReference type="PROSITE" id="PS50893"/>
    </source>
</evidence>
<dbReference type="SMART" id="SM00382">
    <property type="entry name" value="AAA"/>
    <property type="match status" value="1"/>
</dbReference>
<evidence type="ECO:0000256" key="2">
    <source>
        <dbReference type="ARBA" id="ARBA00022475"/>
    </source>
</evidence>
<dbReference type="InterPro" id="IPR003439">
    <property type="entry name" value="ABC_transporter-like_ATP-bd"/>
</dbReference>
<dbReference type="PROSITE" id="PS51866">
    <property type="entry name" value="MOP"/>
    <property type="match status" value="1"/>
</dbReference>
<evidence type="ECO:0000256" key="4">
    <source>
        <dbReference type="ARBA" id="ARBA00022519"/>
    </source>
</evidence>
<evidence type="ECO:0000256" key="8">
    <source>
        <dbReference type="ARBA" id="ARBA00023136"/>
    </source>
</evidence>
<evidence type="ECO:0000256" key="7">
    <source>
        <dbReference type="ARBA" id="ARBA00022967"/>
    </source>
</evidence>
<keyword evidence="5" id="KW-0547">Nucleotide-binding</keyword>
<keyword evidence="6 12" id="KW-0067">ATP-binding</keyword>
<dbReference type="GO" id="GO:0140359">
    <property type="term" value="F:ABC-type transporter activity"/>
    <property type="evidence" value="ECO:0007669"/>
    <property type="project" value="InterPro"/>
</dbReference>
<dbReference type="Pfam" id="PF03459">
    <property type="entry name" value="TOBE"/>
    <property type="match status" value="1"/>
</dbReference>
<evidence type="ECO:0000313" key="12">
    <source>
        <dbReference type="EMBL" id="KRS12822.1"/>
    </source>
</evidence>
<dbReference type="NCBIfam" id="TIGR02142">
    <property type="entry name" value="modC_ABC"/>
    <property type="match status" value="1"/>
</dbReference>
<keyword evidence="2" id="KW-1003">Cell membrane</keyword>
<feature type="domain" description="ABC transporter" evidence="10">
    <location>
        <begin position="2"/>
        <end position="233"/>
    </location>
</feature>
<organism evidence="12 13">
    <name type="scientific">Roseovarius atlanticus</name>
    <dbReference type="NCBI Taxonomy" id="1641875"/>
    <lineage>
        <taxon>Bacteria</taxon>
        <taxon>Pseudomonadati</taxon>
        <taxon>Pseudomonadota</taxon>
        <taxon>Alphaproteobacteria</taxon>
        <taxon>Rhodobacterales</taxon>
        <taxon>Roseobacteraceae</taxon>
        <taxon>Roseovarius</taxon>
    </lineage>
</organism>
<evidence type="ECO:0000259" key="11">
    <source>
        <dbReference type="PROSITE" id="PS51866"/>
    </source>
</evidence>
<dbReference type="InterPro" id="IPR005116">
    <property type="entry name" value="Transp-assoc_OB_typ1"/>
</dbReference>
<evidence type="ECO:0000256" key="9">
    <source>
        <dbReference type="PROSITE-ProRule" id="PRU01213"/>
    </source>
</evidence>
<keyword evidence="8" id="KW-0472">Membrane</keyword>
<dbReference type="SUPFAM" id="SSF50331">
    <property type="entry name" value="MOP-like"/>
    <property type="match status" value="1"/>
</dbReference>
<dbReference type="InterPro" id="IPR017871">
    <property type="entry name" value="ABC_transporter-like_CS"/>
</dbReference>
<dbReference type="InterPro" id="IPR050334">
    <property type="entry name" value="Molybdenum_import_ModC"/>
</dbReference>
<name>A0A0T5NVQ6_9RHOB</name>
<reference evidence="12 13" key="1">
    <citation type="submission" date="2015-04" db="EMBL/GenBank/DDBJ databases">
        <title>The draft genome sequence of Roseovarius sp.R12b.</title>
        <authorList>
            <person name="Li G."/>
            <person name="Lai Q."/>
            <person name="Shao Z."/>
            <person name="Yan P."/>
        </authorList>
    </citation>
    <scope>NUCLEOTIDE SEQUENCE [LARGE SCALE GENOMIC DNA]</scope>
    <source>
        <strain evidence="12 13">R12B</strain>
    </source>
</reference>
<dbReference type="EMBL" id="LAXJ01000008">
    <property type="protein sequence ID" value="KRS12822.1"/>
    <property type="molecule type" value="Genomic_DNA"/>
</dbReference>
<dbReference type="PANTHER" id="PTHR43514:SF4">
    <property type="entry name" value="ABC TRANSPORTER I FAMILY MEMBER 10"/>
    <property type="match status" value="1"/>
</dbReference>
<gene>
    <name evidence="12" type="ORF">XM53_09630</name>
</gene>
<dbReference type="Pfam" id="PF00005">
    <property type="entry name" value="ABC_tran"/>
    <property type="match status" value="1"/>
</dbReference>
<keyword evidence="13" id="KW-1185">Reference proteome</keyword>
<dbReference type="Gene3D" id="3.40.50.300">
    <property type="entry name" value="P-loop containing nucleotide triphosphate hydrolases"/>
    <property type="match status" value="1"/>
</dbReference>
<comment type="caution">
    <text evidence="12">The sequence shown here is derived from an EMBL/GenBank/DDBJ whole genome shotgun (WGS) entry which is preliminary data.</text>
</comment>
<dbReference type="SUPFAM" id="SSF52540">
    <property type="entry name" value="P-loop containing nucleoside triphosphate hydrolases"/>
    <property type="match status" value="1"/>
</dbReference>
<dbReference type="InterPro" id="IPR011868">
    <property type="entry name" value="ModC_ABC_ATP-bd"/>
</dbReference>
<evidence type="ECO:0000256" key="1">
    <source>
        <dbReference type="ARBA" id="ARBA00022448"/>
    </source>
</evidence>
<dbReference type="AlphaFoldDB" id="A0A0T5NVQ6"/>
<evidence type="ECO:0000256" key="3">
    <source>
        <dbReference type="ARBA" id="ARBA00022505"/>
    </source>
</evidence>
<dbReference type="InterPro" id="IPR004606">
    <property type="entry name" value="Mop_domain"/>
</dbReference>
<dbReference type="GO" id="GO:0005524">
    <property type="term" value="F:ATP binding"/>
    <property type="evidence" value="ECO:0007669"/>
    <property type="project" value="UniProtKB-KW"/>
</dbReference>
<dbReference type="GO" id="GO:0015098">
    <property type="term" value="F:molybdate ion transmembrane transporter activity"/>
    <property type="evidence" value="ECO:0007669"/>
    <property type="project" value="InterPro"/>
</dbReference>
<dbReference type="RefSeq" id="WP_057792717.1">
    <property type="nucleotide sequence ID" value="NZ_LAXJ01000008.1"/>
</dbReference>
<sequence length="377" mass="39878">MSLDVDLRHRFPGLDLSVSFRAGPGVTALFGPSGAGKSSVVNAIAGLLRPGGGRIALEETVLFDAERGVHVPASQRRIGYVFQDGRLFPHMTVAANIGYGARFAKGGLDRDEMRRVVDLLGLEALLHRRPNTLSGGEKQRVALARAWLSRPRLLLMDEPLAALDEPRKDEIFPYLERLRDVAQVPIVYVSHNLAEVARLADDLVVLQRGQVVLSGSAEAVLSDPKALPLVGVREAGAILPARVAEHGADGLSRLTLSGGELLLPGVTAPEGSTIRLRVLAQDVLISRAAPEGLSSHNVLPVDVVALHRGMGPGVAVQLRAGRDVFLARITQRAATELGLQPGMTCFAILNATAIPRGSIGGSAGLSPRKNAGVDISD</sequence>
<dbReference type="InterPro" id="IPR008995">
    <property type="entry name" value="Mo/tungstate-bd_C_term_dom"/>
</dbReference>
<dbReference type="STRING" id="1641875.XM53_09630"/>
<keyword evidence="4" id="KW-0997">Cell inner membrane</keyword>
<dbReference type="GO" id="GO:0016887">
    <property type="term" value="F:ATP hydrolysis activity"/>
    <property type="evidence" value="ECO:0007669"/>
    <property type="project" value="InterPro"/>
</dbReference>
<accession>A0A0T5NVQ6</accession>
<feature type="domain" description="Mop" evidence="11">
    <location>
        <begin position="292"/>
        <end position="358"/>
    </location>
</feature>
<evidence type="ECO:0000256" key="6">
    <source>
        <dbReference type="ARBA" id="ARBA00022840"/>
    </source>
</evidence>
<evidence type="ECO:0000256" key="5">
    <source>
        <dbReference type="ARBA" id="ARBA00022741"/>
    </source>
</evidence>
<dbReference type="InterPro" id="IPR003593">
    <property type="entry name" value="AAA+_ATPase"/>
</dbReference>
<keyword evidence="1" id="KW-0813">Transport</keyword>
<keyword evidence="7" id="KW-1278">Translocase</keyword>
<dbReference type="Proteomes" id="UP000051295">
    <property type="component" value="Unassembled WGS sequence"/>
</dbReference>
<dbReference type="PANTHER" id="PTHR43514">
    <property type="entry name" value="ABC TRANSPORTER I FAMILY MEMBER 10"/>
    <property type="match status" value="1"/>
</dbReference>
<dbReference type="GO" id="GO:0016020">
    <property type="term" value="C:membrane"/>
    <property type="evidence" value="ECO:0007669"/>
    <property type="project" value="InterPro"/>
</dbReference>
<dbReference type="Gene3D" id="2.40.50.100">
    <property type="match status" value="1"/>
</dbReference>
<dbReference type="InterPro" id="IPR027417">
    <property type="entry name" value="P-loop_NTPase"/>
</dbReference>